<keyword evidence="2" id="KW-1185">Reference proteome</keyword>
<dbReference type="EMBL" id="JBHRYE010000005">
    <property type="protein sequence ID" value="MFC3670272.1"/>
    <property type="molecule type" value="Genomic_DNA"/>
</dbReference>
<organism evidence="1 2">
    <name type="scientific">Novosphingobium pokkalii</name>
    <dbReference type="NCBI Taxonomy" id="1770194"/>
    <lineage>
        <taxon>Bacteria</taxon>
        <taxon>Pseudomonadati</taxon>
        <taxon>Pseudomonadota</taxon>
        <taxon>Alphaproteobacteria</taxon>
        <taxon>Sphingomonadales</taxon>
        <taxon>Sphingomonadaceae</taxon>
        <taxon>Novosphingobium</taxon>
    </lineage>
</organism>
<comment type="caution">
    <text evidence="1">The sequence shown here is derived from an EMBL/GenBank/DDBJ whole genome shotgun (WGS) entry which is preliminary data.</text>
</comment>
<evidence type="ECO:0000313" key="2">
    <source>
        <dbReference type="Proteomes" id="UP001595683"/>
    </source>
</evidence>
<protein>
    <submittedName>
        <fullName evidence="1">Uncharacterized protein</fullName>
    </submittedName>
</protein>
<dbReference type="RefSeq" id="WP_191325967.1">
    <property type="nucleotide sequence ID" value="NZ_BMZP01000025.1"/>
</dbReference>
<name>A0ABV7V065_9SPHN</name>
<proteinExistence type="predicted"/>
<evidence type="ECO:0000313" key="1">
    <source>
        <dbReference type="EMBL" id="MFC3670272.1"/>
    </source>
</evidence>
<gene>
    <name evidence="1" type="ORF">ACFOOT_02435</name>
</gene>
<dbReference type="Proteomes" id="UP001595683">
    <property type="component" value="Unassembled WGS sequence"/>
</dbReference>
<sequence>MIKLDDPRWQELSHAYGSAADIPELLRQLAHTTGPKTGYDSEPWFTLWSSLCHQGDVYDASYAALPHIVEIACNATGAVDFSFFQLPAAIEIARVSGKGPPVPADLAQAYGDAVPRLARCVVQYLREDWDEPTLLSVMSALAVAKGHYRVAEAVMNLDDDLIAKLVDLDFCDR</sequence>
<accession>A0ABV7V065</accession>
<reference evidence="2" key="1">
    <citation type="journal article" date="2019" name="Int. J. Syst. Evol. Microbiol.">
        <title>The Global Catalogue of Microorganisms (GCM) 10K type strain sequencing project: providing services to taxonomists for standard genome sequencing and annotation.</title>
        <authorList>
            <consortium name="The Broad Institute Genomics Platform"/>
            <consortium name="The Broad Institute Genome Sequencing Center for Infectious Disease"/>
            <person name="Wu L."/>
            <person name="Ma J."/>
        </authorList>
    </citation>
    <scope>NUCLEOTIDE SEQUENCE [LARGE SCALE GENOMIC DNA]</scope>
    <source>
        <strain evidence="2">KCTC 42224</strain>
    </source>
</reference>